<keyword evidence="2" id="KW-1185">Reference proteome</keyword>
<sequence>MTEILSTTTQSFPSPVYAGVDFTPNRTQITTSTPEFDPDTHLVHNESVKTLMMDDIGLPMNNGISPVAISEPFPLFTPEAIDIMRSEIFTDEVMKNYNETSDLIPFLVRGYIPKYAKFSAAAWKHPRTLALISRIAGVELVTAIDYEVASINVSLPPKATQGNDASSTGSKEPPVAGWHKDSYPFVCLLMMSDTTGMIGGETALRTGTGEIKLVRGPCKGSAVVLQGRYIEHQALRAYGSKERITSITSYRPRDPLVRDDTRLTTVRPISDLVELYTQFEDYQLENLKAHIDAELASMRRDKRGGKYDSARFKAFAKEAIRMLQHLDQEIVEESLVKHGSVVDIIKGELSVDEGSEDVA</sequence>
<evidence type="ECO:0000313" key="2">
    <source>
        <dbReference type="Proteomes" id="UP000178129"/>
    </source>
</evidence>
<proteinExistence type="predicted"/>
<comment type="caution">
    <text evidence="1">The sequence shown here is derived from an EMBL/GenBank/DDBJ whole genome shotgun (WGS) entry which is preliminary data.</text>
</comment>
<dbReference type="InParanoid" id="A0A1E1LJ67"/>
<evidence type="ECO:0000313" key="1">
    <source>
        <dbReference type="EMBL" id="CZT10562.1"/>
    </source>
</evidence>
<dbReference type="EMBL" id="FJUW01000056">
    <property type="protein sequence ID" value="CZT10562.1"/>
    <property type="molecule type" value="Genomic_DNA"/>
</dbReference>
<reference evidence="2" key="1">
    <citation type="submission" date="2016-03" db="EMBL/GenBank/DDBJ databases">
        <authorList>
            <person name="Ploux O."/>
        </authorList>
    </citation>
    <scope>NUCLEOTIDE SEQUENCE [LARGE SCALE GENOMIC DNA]</scope>
    <source>
        <strain evidence="2">UK7</strain>
    </source>
</reference>
<organism evidence="1 2">
    <name type="scientific">Rhynchosporium graminicola</name>
    <dbReference type="NCBI Taxonomy" id="2792576"/>
    <lineage>
        <taxon>Eukaryota</taxon>
        <taxon>Fungi</taxon>
        <taxon>Dikarya</taxon>
        <taxon>Ascomycota</taxon>
        <taxon>Pezizomycotina</taxon>
        <taxon>Leotiomycetes</taxon>
        <taxon>Helotiales</taxon>
        <taxon>Ploettnerulaceae</taxon>
        <taxon>Rhynchosporium</taxon>
    </lineage>
</organism>
<dbReference type="PANTHER" id="PTHR41677:SF1">
    <property type="entry name" value="FE2OG DIOXYGENASE DOMAIN-CONTAINING PROTEIN"/>
    <property type="match status" value="1"/>
</dbReference>
<gene>
    <name evidence="1" type="ORF">RCO7_07525</name>
</gene>
<dbReference type="STRING" id="914237.A0A1E1LJ67"/>
<protein>
    <recommendedName>
        <fullName evidence="3">Fe2OG dioxygenase domain-containing protein</fullName>
    </recommendedName>
</protein>
<name>A0A1E1LJ67_9HELO</name>
<dbReference type="Proteomes" id="UP000178129">
    <property type="component" value="Unassembled WGS sequence"/>
</dbReference>
<dbReference type="PANTHER" id="PTHR41677">
    <property type="entry name" value="YALI0B19030P"/>
    <property type="match status" value="1"/>
</dbReference>
<dbReference type="AlphaFoldDB" id="A0A1E1LJ67"/>
<evidence type="ECO:0008006" key="3">
    <source>
        <dbReference type="Google" id="ProtNLM"/>
    </source>
</evidence>
<accession>A0A1E1LJ67</accession>